<dbReference type="PANTHER" id="PTHR43381:SF4">
    <property type="entry name" value="EUKARYOTIC TRANSLATION INITIATION FACTOR 5B"/>
    <property type="match status" value="1"/>
</dbReference>
<evidence type="ECO:0000256" key="5">
    <source>
        <dbReference type="ARBA" id="ARBA00023134"/>
    </source>
</evidence>
<dbReference type="GO" id="GO:0005525">
    <property type="term" value="F:GTP binding"/>
    <property type="evidence" value="ECO:0007669"/>
    <property type="project" value="UniProtKB-KW"/>
</dbReference>
<proteinExistence type="inferred from homology"/>
<dbReference type="InterPro" id="IPR036925">
    <property type="entry name" value="TIF_IF2_dom3_sf"/>
</dbReference>
<comment type="similarity">
    <text evidence="1 7">Belongs to the TRAFAC class translation factor GTPase superfamily. Classic translation factor GTPase family. IF-2 subfamily.</text>
</comment>
<keyword evidence="4 7" id="KW-0648">Protein biosynthesis</keyword>
<dbReference type="Pfam" id="PF14578">
    <property type="entry name" value="GTP_EFTU_D4"/>
    <property type="match status" value="1"/>
</dbReference>
<feature type="domain" description="Tr-type G" evidence="8">
    <location>
        <begin position="1"/>
        <end position="186"/>
    </location>
</feature>
<evidence type="ECO:0000256" key="3">
    <source>
        <dbReference type="ARBA" id="ARBA00022741"/>
    </source>
</evidence>
<organism evidence="9">
    <name type="scientific">Candidatus Methanophagaceae archaeon ANME-1 ERB6</name>
    <dbReference type="NCBI Taxonomy" id="2759912"/>
    <lineage>
        <taxon>Archaea</taxon>
        <taxon>Methanobacteriati</taxon>
        <taxon>Methanobacteriota</taxon>
        <taxon>Stenosarchaea group</taxon>
        <taxon>Methanomicrobia</taxon>
        <taxon>Candidatus Methanophagales</taxon>
        <taxon>Candidatus Methanophagaceae</taxon>
    </lineage>
</organism>
<dbReference type="InterPro" id="IPR004544">
    <property type="entry name" value="TF_aIF-2_arc"/>
</dbReference>
<comment type="function">
    <text evidence="7">Function in general translation initiation by promoting the binding of the formylmethionine-tRNA to ribosomes. Seems to function along with eIF-2.</text>
</comment>
<dbReference type="Pfam" id="PF00009">
    <property type="entry name" value="GTP_EFTU"/>
    <property type="match status" value="1"/>
</dbReference>
<dbReference type="Gene3D" id="3.40.50.10050">
    <property type="entry name" value="Translation initiation factor IF- 2, domain 3"/>
    <property type="match status" value="1"/>
</dbReference>
<dbReference type="PANTHER" id="PTHR43381">
    <property type="entry name" value="TRANSLATION INITIATION FACTOR IF-2-RELATED"/>
    <property type="match status" value="1"/>
</dbReference>
<dbReference type="Gene3D" id="3.40.50.300">
    <property type="entry name" value="P-loop containing nucleotide triphosphate hydrolases"/>
    <property type="match status" value="1"/>
</dbReference>
<dbReference type="InterPro" id="IPR023115">
    <property type="entry name" value="TIF_IF2_dom3"/>
</dbReference>
<name>A0A7G9YYB7_9EURY</name>
<dbReference type="SUPFAM" id="SSF52156">
    <property type="entry name" value="Initiation factor IF2/eIF5b, domain 3"/>
    <property type="match status" value="1"/>
</dbReference>
<gene>
    <name evidence="9" type="primary">infB</name>
    <name evidence="9" type="ORF">PNHJDAII_00005</name>
</gene>
<dbReference type="NCBIfam" id="NF003078">
    <property type="entry name" value="PRK04004.1"/>
    <property type="match status" value="1"/>
</dbReference>
<dbReference type="EMBL" id="MT631528">
    <property type="protein sequence ID" value="QNO53001.1"/>
    <property type="molecule type" value="Genomic_DNA"/>
</dbReference>
<evidence type="ECO:0000313" key="9">
    <source>
        <dbReference type="EMBL" id="QNO53001.1"/>
    </source>
</evidence>
<dbReference type="InterPro" id="IPR009000">
    <property type="entry name" value="Transl_B-barrel_sf"/>
</dbReference>
<dbReference type="InterPro" id="IPR000795">
    <property type="entry name" value="T_Tr_GTP-bd_dom"/>
</dbReference>
<evidence type="ECO:0000256" key="7">
    <source>
        <dbReference type="RuleBase" id="RU000644"/>
    </source>
</evidence>
<dbReference type="InterPro" id="IPR015760">
    <property type="entry name" value="TIF_IF2"/>
</dbReference>
<dbReference type="AlphaFoldDB" id="A0A7G9YYB7"/>
<dbReference type="PROSITE" id="PS51722">
    <property type="entry name" value="G_TR_2"/>
    <property type="match status" value="1"/>
</dbReference>
<keyword evidence="5" id="KW-0342">GTP-binding</keyword>
<sequence length="550" mass="60756">MTQHIGATEIPIELIKKICEPLRKDWTGIEVPGLLFIDTPGHHAFVSLRKRGGALADVAVVVVDVMEGFQPQTYESLNILRLLKTPFVVALNKIDRIKGWNSNKRPFILNYNDQPEYARAALDARIYEIVGDLYDKGFSADRYDRIKDFSRNVGIVPVCAKTGEGIADLLLVLIGLSQKFFEKVLRVHLEEAGVGTILEKKEEKGLGTTIDVILYEGKLSVGDTIVVGSTEDEPIVTKVKALLKPRALQEIRTEQRFLRIKSVNAASGMKIVAPGIENALPGSQVRVAGPGQDELENVIRIMKGETAELKMEASLSPEGIIIKTDTMGSLEALAMELKTEGIEKIKKAAVGNISRRDVIDATTTGDRYLSVILGFNVDILPDAKEAALENGIPVFISDVIYRLIEDYKNWVKQEKDKEKRELVDRLTTPAKMKILPGCVFRQSKPAIFGIEVLGGKIKTGVKLVKSDGTRIGAINEIQDKGGSIKEAVVPMQVAISMKKPTFGRQIKENDVLYVDITEEEIKELKTSMGKGLLSADEEEILEELERIKGK</sequence>
<dbReference type="GO" id="GO:0003924">
    <property type="term" value="F:GTPase activity"/>
    <property type="evidence" value="ECO:0007669"/>
    <property type="project" value="InterPro"/>
</dbReference>
<keyword evidence="2 7" id="KW-0396">Initiation factor</keyword>
<keyword evidence="3" id="KW-0547">Nucleotide-binding</keyword>
<dbReference type="GO" id="GO:0003743">
    <property type="term" value="F:translation initiation factor activity"/>
    <property type="evidence" value="ECO:0007669"/>
    <property type="project" value="UniProtKB-UniRule"/>
</dbReference>
<evidence type="ECO:0000259" key="8">
    <source>
        <dbReference type="PROSITE" id="PS51722"/>
    </source>
</evidence>
<dbReference type="FunFam" id="3.40.50.10050:FF:000001">
    <property type="entry name" value="Translation initiation factor IF-2"/>
    <property type="match status" value="1"/>
</dbReference>
<accession>A0A7G9YYB7</accession>
<dbReference type="InterPro" id="IPR027417">
    <property type="entry name" value="P-loop_NTPase"/>
</dbReference>
<dbReference type="CDD" id="cd16266">
    <property type="entry name" value="IF2_aeIF5B_IV"/>
    <property type="match status" value="1"/>
</dbReference>
<reference evidence="9" key="1">
    <citation type="submission" date="2020-06" db="EMBL/GenBank/DDBJ databases">
        <title>Unique genomic features of the anaerobic methanotrophic archaea.</title>
        <authorList>
            <person name="Chadwick G.L."/>
            <person name="Skennerton C.T."/>
            <person name="Laso-Perez R."/>
            <person name="Leu A.O."/>
            <person name="Speth D.R."/>
            <person name="Yu H."/>
            <person name="Morgan-Lang C."/>
            <person name="Hatzenpichler R."/>
            <person name="Goudeau D."/>
            <person name="Malmstrom R."/>
            <person name="Brazelton W.J."/>
            <person name="Woyke T."/>
            <person name="Hallam S.J."/>
            <person name="Tyson G.W."/>
            <person name="Wegener G."/>
            <person name="Boetius A."/>
            <person name="Orphan V."/>
        </authorList>
    </citation>
    <scope>NUCLEOTIDE SEQUENCE</scope>
</reference>
<protein>
    <recommendedName>
        <fullName evidence="6 7">Translation initiation factor IF-2</fullName>
    </recommendedName>
</protein>
<dbReference type="InterPro" id="IPR029459">
    <property type="entry name" value="EFTU-type"/>
</dbReference>
<dbReference type="Pfam" id="PF11987">
    <property type="entry name" value="IF-2"/>
    <property type="match status" value="1"/>
</dbReference>
<dbReference type="NCBIfam" id="TIGR00491">
    <property type="entry name" value="aIF-2"/>
    <property type="match status" value="1"/>
</dbReference>
<dbReference type="SUPFAM" id="SSF52540">
    <property type="entry name" value="P-loop containing nucleoside triphosphate hydrolases"/>
    <property type="match status" value="1"/>
</dbReference>
<dbReference type="SUPFAM" id="SSF50447">
    <property type="entry name" value="Translation proteins"/>
    <property type="match status" value="1"/>
</dbReference>
<dbReference type="CDD" id="cd03703">
    <property type="entry name" value="aeIF5B_II"/>
    <property type="match status" value="1"/>
</dbReference>
<evidence type="ECO:0000256" key="2">
    <source>
        <dbReference type="ARBA" id="ARBA00022540"/>
    </source>
</evidence>
<dbReference type="Gene3D" id="2.40.30.10">
    <property type="entry name" value="Translation factors"/>
    <property type="match status" value="2"/>
</dbReference>
<evidence type="ECO:0000256" key="1">
    <source>
        <dbReference type="ARBA" id="ARBA00007733"/>
    </source>
</evidence>
<evidence type="ECO:0000256" key="6">
    <source>
        <dbReference type="NCBIfam" id="TIGR00491"/>
    </source>
</evidence>
<evidence type="ECO:0000256" key="4">
    <source>
        <dbReference type="ARBA" id="ARBA00022917"/>
    </source>
</evidence>
<dbReference type="GO" id="GO:0005737">
    <property type="term" value="C:cytoplasm"/>
    <property type="evidence" value="ECO:0007669"/>
    <property type="project" value="TreeGrafter"/>
</dbReference>